<evidence type="ECO:0000259" key="2">
    <source>
        <dbReference type="Pfam" id="PF20254"/>
    </source>
</evidence>
<accession>A0ABP5U9Q0</accession>
<name>A0ABP5U9Q0_9ACTN</name>
<sequence length="642" mass="68138">MSIRAYARATSCAAGGTLEFAVSEPGHVVVADAVSCEVVLRTAVEAPQWTLDVPPDWPSSLYRATFARPGEQPRIDAAGEDEVWFAVRAADPGAASPILVSVPFATWQAYNRAGEPGEGLYYAEQPLRATRVTFDRPGGGPPPERWEEPLLRWLPGAGHPAEYCSNLDLHGGDELLSRYRLLVVCAHDEYWTWEMRDAVESFARRGGNVAVFGANTAWWQMRLEDGGRTMVCHRDAATDPMAAVDPGRVTVEWSSAPVHRPENAMTGVSFRRGAGAWGDGMAVMGREAYTARFADHWVFEGTGLADGDKFGQGTLGYETDAAEVSEVDGVPRATGRDGTPPSFVVLATADLRHWRRYGQGGAATMGVFGLGAGTVFTAATVNWGKGLDDPVVDRITRNVLDRLTASPPAWDVIGPPADLTALAACDDRLFAVAADGALLTREACAQNLPWRSIGRADGVLALAAPREAAGRMWLGLWAVTEQGRLLYRDPTPDRVDWTDVAAVPPGTRAMALCDAGLFAATIGGELLHLPALDLPSDPAEPAPWRAIGDSGGAVALTALSGRLYAMAAGDRLLARPPSTDPATPWTPAGSAPGAGTLAGYAGRLIAAGPETPLRWRSARPAGGRSVVGDVGELAPEQHDEDR</sequence>
<organism evidence="3 4">
    <name type="scientific">Dactylosporangium salmoneum</name>
    <dbReference type="NCBI Taxonomy" id="53361"/>
    <lineage>
        <taxon>Bacteria</taxon>
        <taxon>Bacillati</taxon>
        <taxon>Actinomycetota</taxon>
        <taxon>Actinomycetes</taxon>
        <taxon>Micromonosporales</taxon>
        <taxon>Micromonosporaceae</taxon>
        <taxon>Dactylosporangium</taxon>
    </lineage>
</organism>
<evidence type="ECO:0000313" key="3">
    <source>
        <dbReference type="EMBL" id="GAA2371307.1"/>
    </source>
</evidence>
<protein>
    <recommendedName>
        <fullName evidence="2">N,N-dimethylformamidase beta subunit-like C-terminal domain-containing protein</fullName>
    </recommendedName>
</protein>
<evidence type="ECO:0000313" key="4">
    <source>
        <dbReference type="Proteomes" id="UP001501444"/>
    </source>
</evidence>
<dbReference type="EMBL" id="BAAARV010000071">
    <property type="protein sequence ID" value="GAA2371307.1"/>
    <property type="molecule type" value="Genomic_DNA"/>
</dbReference>
<gene>
    <name evidence="3" type="ORF">GCM10010170_072650</name>
</gene>
<evidence type="ECO:0000256" key="1">
    <source>
        <dbReference type="SAM" id="MobiDB-lite"/>
    </source>
</evidence>
<dbReference type="Proteomes" id="UP001501444">
    <property type="component" value="Unassembled WGS sequence"/>
</dbReference>
<feature type="domain" description="N,N-dimethylformamidase beta subunit-like C-terminal" evidence="2">
    <location>
        <begin position="47"/>
        <end position="388"/>
    </location>
</feature>
<proteinExistence type="predicted"/>
<dbReference type="InterPro" id="IPR046540">
    <property type="entry name" value="DMFA2_C"/>
</dbReference>
<dbReference type="Pfam" id="PF20254">
    <property type="entry name" value="DMFA2_C"/>
    <property type="match status" value="1"/>
</dbReference>
<keyword evidence="4" id="KW-1185">Reference proteome</keyword>
<dbReference type="RefSeq" id="WP_344617132.1">
    <property type="nucleotide sequence ID" value="NZ_BAAARV010000071.1"/>
</dbReference>
<feature type="region of interest" description="Disordered" evidence="1">
    <location>
        <begin position="611"/>
        <end position="642"/>
    </location>
</feature>
<reference evidence="4" key="1">
    <citation type="journal article" date="2019" name="Int. J. Syst. Evol. Microbiol.">
        <title>The Global Catalogue of Microorganisms (GCM) 10K type strain sequencing project: providing services to taxonomists for standard genome sequencing and annotation.</title>
        <authorList>
            <consortium name="The Broad Institute Genomics Platform"/>
            <consortium name="The Broad Institute Genome Sequencing Center for Infectious Disease"/>
            <person name="Wu L."/>
            <person name="Ma J."/>
        </authorList>
    </citation>
    <scope>NUCLEOTIDE SEQUENCE [LARGE SCALE GENOMIC DNA]</scope>
    <source>
        <strain evidence="4">JCM 3272</strain>
    </source>
</reference>
<comment type="caution">
    <text evidence="3">The sequence shown here is derived from an EMBL/GenBank/DDBJ whole genome shotgun (WGS) entry which is preliminary data.</text>
</comment>